<evidence type="ECO:0000313" key="2">
    <source>
        <dbReference type="Proteomes" id="UP000442533"/>
    </source>
</evidence>
<keyword evidence="2" id="KW-1185">Reference proteome</keyword>
<reference evidence="1 2" key="1">
    <citation type="submission" date="2019-11" db="EMBL/GenBank/DDBJ databases">
        <authorList>
            <person name="Dong K."/>
        </authorList>
    </citation>
    <scope>NUCLEOTIDE SEQUENCE [LARGE SCALE GENOMIC DNA]</scope>
    <source>
        <strain evidence="1 2">JCM 17370</strain>
    </source>
</reference>
<proteinExistence type="predicted"/>
<dbReference type="RefSeq" id="WP_155065952.1">
    <property type="nucleotide sequence ID" value="NZ_WMIF01000039.1"/>
</dbReference>
<gene>
    <name evidence="1" type="ORF">GL279_17765</name>
</gene>
<dbReference type="Proteomes" id="UP000442533">
    <property type="component" value="Unassembled WGS sequence"/>
</dbReference>
<name>A0A844H616_9RHOB</name>
<comment type="caution">
    <text evidence="1">The sequence shown here is derived from an EMBL/GenBank/DDBJ whole genome shotgun (WGS) entry which is preliminary data.</text>
</comment>
<protein>
    <submittedName>
        <fullName evidence="1">Uncharacterized protein</fullName>
    </submittedName>
</protein>
<dbReference type="AlphaFoldDB" id="A0A844H616"/>
<evidence type="ECO:0000313" key="1">
    <source>
        <dbReference type="EMBL" id="MTH36439.1"/>
    </source>
</evidence>
<organism evidence="1 2">
    <name type="scientific">Paracoccus limosus</name>
    <dbReference type="NCBI Taxonomy" id="913252"/>
    <lineage>
        <taxon>Bacteria</taxon>
        <taxon>Pseudomonadati</taxon>
        <taxon>Pseudomonadota</taxon>
        <taxon>Alphaproteobacteria</taxon>
        <taxon>Rhodobacterales</taxon>
        <taxon>Paracoccaceae</taxon>
        <taxon>Paracoccus</taxon>
    </lineage>
</organism>
<sequence length="277" mass="30708">MNFSKFISRLANEPSRTGLPLAEHFVLSEAKPPLAVLMAEAVHEARVALEVHSAFCRSGFTSPLAPYPICIGRHAPEVVENYMRAVKLTLTDRTFQKVREIVDSGGLGYYVYYFPTPCARAIDFITSYAYLPPEQYFEKVCTNLDIARLVQAWASLLSKLLVLDFVPSSRESQRSGNCFDENNAVLTGGIVDLGSIAHVAHRSDEWIRECLAMSFDVLSSMVVRLSGGLGADPTDTAHLKNQIQRSLIEIVREEIRGIGHVNPLVTEYLNRAGFTGD</sequence>
<accession>A0A844H616</accession>
<dbReference type="EMBL" id="WMIF01000039">
    <property type="protein sequence ID" value="MTH36439.1"/>
    <property type="molecule type" value="Genomic_DNA"/>
</dbReference>